<dbReference type="PANTHER" id="PTHR12872">
    <property type="entry name" value="ALPHA-N-ACETYLGLUCOSAMINIDASE"/>
    <property type="match status" value="1"/>
</dbReference>
<evidence type="ECO:0000259" key="2">
    <source>
        <dbReference type="Pfam" id="PF05089"/>
    </source>
</evidence>
<dbReference type="EMBL" id="DWZI01000042">
    <property type="protein sequence ID" value="HJA86165.1"/>
    <property type="molecule type" value="Genomic_DNA"/>
</dbReference>
<dbReference type="Gene3D" id="3.30.379.10">
    <property type="entry name" value="Chitobiase/beta-hexosaminidase domain 2-like"/>
    <property type="match status" value="1"/>
</dbReference>
<gene>
    <name evidence="5" type="ORF">H9950_08270</name>
</gene>
<reference evidence="5" key="2">
    <citation type="submission" date="2021-04" db="EMBL/GenBank/DDBJ databases">
        <authorList>
            <person name="Gilroy R."/>
        </authorList>
    </citation>
    <scope>NUCLEOTIDE SEQUENCE</scope>
    <source>
        <strain evidence="5">ChiHjej12B11-9795</strain>
    </source>
</reference>
<dbReference type="InterPro" id="IPR029018">
    <property type="entry name" value="Hex-like_dom2"/>
</dbReference>
<dbReference type="Pfam" id="PF12972">
    <property type="entry name" value="NAGLU_C"/>
    <property type="match status" value="1"/>
</dbReference>
<dbReference type="InterPro" id="IPR024732">
    <property type="entry name" value="NAGLU_C"/>
</dbReference>
<name>A0A9D2KWT8_9BACE</name>
<dbReference type="InterPro" id="IPR024240">
    <property type="entry name" value="NAGLU_N"/>
</dbReference>
<feature type="domain" description="Alpha-N-acetylglucosaminidase C-terminal" evidence="4">
    <location>
        <begin position="448"/>
        <end position="728"/>
    </location>
</feature>
<evidence type="ECO:0000259" key="3">
    <source>
        <dbReference type="Pfam" id="PF12971"/>
    </source>
</evidence>
<protein>
    <submittedName>
        <fullName evidence="5">Alpha-N-acetylglucosaminidase</fullName>
    </submittedName>
</protein>
<evidence type="ECO:0000256" key="1">
    <source>
        <dbReference type="ARBA" id="ARBA00022801"/>
    </source>
</evidence>
<dbReference type="Gene3D" id="1.20.120.670">
    <property type="entry name" value="N-acetyl-b-d-glucoasminidase"/>
    <property type="match status" value="1"/>
</dbReference>
<feature type="domain" description="Alpha-N-acetylglucosaminidase tim-barrel" evidence="2">
    <location>
        <begin position="123"/>
        <end position="437"/>
    </location>
</feature>
<feature type="domain" description="Alpha-N-acetylglucosaminidase N-terminal" evidence="3">
    <location>
        <begin position="28"/>
        <end position="108"/>
    </location>
</feature>
<comment type="caution">
    <text evidence="5">The sequence shown here is derived from an EMBL/GenBank/DDBJ whole genome shotgun (WGS) entry which is preliminary data.</text>
</comment>
<dbReference type="GO" id="GO:0005975">
    <property type="term" value="P:carbohydrate metabolic process"/>
    <property type="evidence" value="ECO:0007669"/>
    <property type="project" value="UniProtKB-ARBA"/>
</dbReference>
<accession>A0A9D2KWT8</accession>
<reference evidence="5" key="1">
    <citation type="journal article" date="2021" name="PeerJ">
        <title>Extensive microbial diversity within the chicken gut microbiome revealed by metagenomics and culture.</title>
        <authorList>
            <person name="Gilroy R."/>
            <person name="Ravi A."/>
            <person name="Getino M."/>
            <person name="Pursley I."/>
            <person name="Horton D.L."/>
            <person name="Alikhan N.F."/>
            <person name="Baker D."/>
            <person name="Gharbi K."/>
            <person name="Hall N."/>
            <person name="Watson M."/>
            <person name="Adriaenssens E.M."/>
            <person name="Foster-Nyarko E."/>
            <person name="Jarju S."/>
            <person name="Secka A."/>
            <person name="Antonio M."/>
            <person name="Oren A."/>
            <person name="Chaudhuri R.R."/>
            <person name="La Ragione R."/>
            <person name="Hildebrand F."/>
            <person name="Pallen M.J."/>
        </authorList>
    </citation>
    <scope>NUCLEOTIDE SEQUENCE</scope>
    <source>
        <strain evidence="5">ChiHjej12B11-9795</strain>
    </source>
</reference>
<dbReference type="PROSITE" id="PS51257">
    <property type="entry name" value="PROKAR_LIPOPROTEIN"/>
    <property type="match status" value="1"/>
</dbReference>
<organism evidence="5 6">
    <name type="scientific">Candidatus Bacteroides avicola</name>
    <dbReference type="NCBI Taxonomy" id="2838468"/>
    <lineage>
        <taxon>Bacteria</taxon>
        <taxon>Pseudomonadati</taxon>
        <taxon>Bacteroidota</taxon>
        <taxon>Bacteroidia</taxon>
        <taxon>Bacteroidales</taxon>
        <taxon>Bacteroidaceae</taxon>
        <taxon>Bacteroides</taxon>
    </lineage>
</organism>
<keyword evidence="1" id="KW-0378">Hydrolase</keyword>
<dbReference type="AlphaFoldDB" id="A0A9D2KWT8"/>
<dbReference type="InterPro" id="IPR007781">
    <property type="entry name" value="NAGLU"/>
</dbReference>
<proteinExistence type="predicted"/>
<dbReference type="Pfam" id="PF12971">
    <property type="entry name" value="NAGLU_N"/>
    <property type="match status" value="1"/>
</dbReference>
<evidence type="ECO:0000259" key="4">
    <source>
        <dbReference type="Pfam" id="PF12972"/>
    </source>
</evidence>
<sequence>MQTRLIGLWVVWLALWLTGCSEKDPRIEAAYDLIERVTPGYGKQFRLELIGQVDGEDAYEIDAGDGKIVLRGNNTIALATAFNQYLKYTCHAHVSWFGDQLHLPERLPLPEKPVKNTINGKYRVYMNYCTLSYSAAWWDWKRWERELDYMAMNSINMPLSVVGLEAVWYNTLLKHGFTDEEARRFLAGPAHFAWQWMQNLQSYGGPLPKSWIEKHAELGRQIMERELELGMQPLQQGFSGYVPRELKDKYPEAKIRLQPSWCGFTGAAQLDPTDSLFQVLGRDFLEEEKRLFGAYGVYAADPFHESAPPVDTPEYLGAVGHAIHKLFKDFDPQALWAMQGWSLRESIVKAVPKEDLLILDINGAISRRDSAAWGYPLVAGSLHNFGGRVNLHGDLRMIAGNPYERAKAKNPHVCGSGLFMEAIGQNPVYYDLLFEMPLHHDSVDIVAWLGQYAQRRYGAASEAAGEAWKCLLEGPYRPGTDGTERSSIIAARPAVNVKKSGPNAGLGIPYDPRLLIEAEGLLLKDSARLKDSKPYRFDIVDVQRQLMSNLGQAIHRRAAEAFVQKDKEAFALHSRRFLEMLDDVDTLLRTRTEFNFDCWLSQARSWGETEEEKALLEKDAAALVTIWGGDGDPFIFDYSWREWTGLIKDYYRPRWEKFYAMLQEHLDKGLPYVEEGLPQTHGREAFRANDFYDSLADWELQFVAAPHNIRVPLVAGDELETAARMYRKYAMLAREYYGETTKADTIREGNIFENLGKR</sequence>
<evidence type="ECO:0000313" key="6">
    <source>
        <dbReference type="Proteomes" id="UP000823862"/>
    </source>
</evidence>
<dbReference type="PANTHER" id="PTHR12872:SF1">
    <property type="entry name" value="ALPHA-N-ACETYLGLUCOSAMINIDASE"/>
    <property type="match status" value="1"/>
</dbReference>
<dbReference type="Pfam" id="PF05089">
    <property type="entry name" value="NAGLU"/>
    <property type="match status" value="1"/>
</dbReference>
<dbReference type="GO" id="GO:0016787">
    <property type="term" value="F:hydrolase activity"/>
    <property type="evidence" value="ECO:0007669"/>
    <property type="project" value="UniProtKB-KW"/>
</dbReference>
<evidence type="ECO:0000313" key="5">
    <source>
        <dbReference type="EMBL" id="HJA86165.1"/>
    </source>
</evidence>
<dbReference type="InterPro" id="IPR024733">
    <property type="entry name" value="NAGLU_tim-barrel"/>
</dbReference>
<dbReference type="Gene3D" id="3.20.20.80">
    <property type="entry name" value="Glycosidases"/>
    <property type="match status" value="1"/>
</dbReference>
<dbReference type="Proteomes" id="UP000823862">
    <property type="component" value="Unassembled WGS sequence"/>
</dbReference>